<feature type="domain" description="Aldehyde dehydrogenase" evidence="1">
    <location>
        <begin position="5"/>
        <end position="51"/>
    </location>
</feature>
<dbReference type="Pfam" id="PF00171">
    <property type="entry name" value="Aldedh"/>
    <property type="match status" value="1"/>
</dbReference>
<dbReference type="InterPro" id="IPR015590">
    <property type="entry name" value="Aldehyde_DH_dom"/>
</dbReference>
<evidence type="ECO:0000313" key="2">
    <source>
        <dbReference type="EMBL" id="SVA66244.1"/>
    </source>
</evidence>
<reference evidence="2" key="1">
    <citation type="submission" date="2018-05" db="EMBL/GenBank/DDBJ databases">
        <authorList>
            <person name="Lanie J.A."/>
            <person name="Ng W.-L."/>
            <person name="Kazmierczak K.M."/>
            <person name="Andrzejewski T.M."/>
            <person name="Davidsen T.M."/>
            <person name="Wayne K.J."/>
            <person name="Tettelin H."/>
            <person name="Glass J.I."/>
            <person name="Rusch D."/>
            <person name="Podicherti R."/>
            <person name="Tsui H.-C.T."/>
            <person name="Winkler M.E."/>
        </authorList>
    </citation>
    <scope>NUCLEOTIDE SEQUENCE</scope>
</reference>
<gene>
    <name evidence="2" type="ORF">METZ01_LOCUS119098</name>
</gene>
<dbReference type="SUPFAM" id="SSF53720">
    <property type="entry name" value="ALDH-like"/>
    <property type="match status" value="1"/>
</dbReference>
<dbReference type="Gene3D" id="3.40.605.10">
    <property type="entry name" value="Aldehyde Dehydrogenase, Chain A, domain 1"/>
    <property type="match status" value="1"/>
</dbReference>
<dbReference type="InterPro" id="IPR016161">
    <property type="entry name" value="Ald_DH/histidinol_DH"/>
</dbReference>
<name>A0A381XN94_9ZZZZ</name>
<protein>
    <recommendedName>
        <fullName evidence="1">Aldehyde dehydrogenase domain-containing protein</fullName>
    </recommendedName>
</protein>
<accession>A0A381XN94</accession>
<dbReference type="EMBL" id="UINC01015793">
    <property type="protein sequence ID" value="SVA66244.1"/>
    <property type="molecule type" value="Genomic_DNA"/>
</dbReference>
<dbReference type="GO" id="GO:0016491">
    <property type="term" value="F:oxidoreductase activity"/>
    <property type="evidence" value="ECO:0007669"/>
    <property type="project" value="InterPro"/>
</dbReference>
<evidence type="ECO:0000259" key="1">
    <source>
        <dbReference type="Pfam" id="PF00171"/>
    </source>
</evidence>
<dbReference type="InterPro" id="IPR016162">
    <property type="entry name" value="Ald_DH_N"/>
</dbReference>
<dbReference type="AlphaFoldDB" id="A0A381XN94"/>
<proteinExistence type="predicted"/>
<organism evidence="2">
    <name type="scientific">marine metagenome</name>
    <dbReference type="NCBI Taxonomy" id="408172"/>
    <lineage>
        <taxon>unclassified sequences</taxon>
        <taxon>metagenomes</taxon>
        <taxon>ecological metagenomes</taxon>
    </lineage>
</organism>
<feature type="non-terminal residue" evidence="2">
    <location>
        <position position="52"/>
    </location>
</feature>
<sequence>MSLVSINPATGEKIREYQETSQEETEVMLQQAQDDFLRWRETTFEHRRDLLL</sequence>